<dbReference type="EMBL" id="JYIV01000024">
    <property type="protein sequence ID" value="KJL22984.1"/>
    <property type="molecule type" value="Genomic_DNA"/>
</dbReference>
<dbReference type="Proteomes" id="UP000033725">
    <property type="component" value="Unassembled WGS sequence"/>
</dbReference>
<dbReference type="OrthoDB" id="2528227at2"/>
<dbReference type="InterPro" id="IPR014718">
    <property type="entry name" value="GH-type_carb-bd"/>
</dbReference>
<sequence>MTTLTFGAPDLPDGARWRSLRGASGEWLHPATGERTLSSFTSSSVGGWDEMLPTITACRVPHDAGFDDWSDHGDAWNRPWEGDADDHWVDVAWMRLRRRIMSRDASLHLSYTLSSTAPEDRPVQWVAHPQFSWERG</sequence>
<dbReference type="PATRIC" id="fig|82380.10.peg.1739"/>
<protein>
    <submittedName>
        <fullName evidence="1">Uncharacterized protein</fullName>
    </submittedName>
</protein>
<dbReference type="AlphaFoldDB" id="A0A0F0KR77"/>
<dbReference type="RefSeq" id="WP_045263623.1">
    <property type="nucleotide sequence ID" value="NZ_JYIV01000024.1"/>
</dbReference>
<dbReference type="GO" id="GO:0030246">
    <property type="term" value="F:carbohydrate binding"/>
    <property type="evidence" value="ECO:0007669"/>
    <property type="project" value="InterPro"/>
</dbReference>
<name>A0A0F0KR77_9MICO</name>
<evidence type="ECO:0000313" key="2">
    <source>
        <dbReference type="Proteomes" id="UP000033725"/>
    </source>
</evidence>
<accession>A0A0F0KR77</accession>
<proteinExistence type="predicted"/>
<dbReference type="Gene3D" id="2.70.98.10">
    <property type="match status" value="1"/>
</dbReference>
<organism evidence="1 2">
    <name type="scientific">Microbacterium oxydans</name>
    <dbReference type="NCBI Taxonomy" id="82380"/>
    <lineage>
        <taxon>Bacteria</taxon>
        <taxon>Bacillati</taxon>
        <taxon>Actinomycetota</taxon>
        <taxon>Actinomycetes</taxon>
        <taxon>Micrococcales</taxon>
        <taxon>Microbacteriaceae</taxon>
        <taxon>Microbacterium</taxon>
    </lineage>
</organism>
<gene>
    <name evidence="1" type="ORF">RN51_01730</name>
</gene>
<comment type="caution">
    <text evidence="1">The sequence shown here is derived from an EMBL/GenBank/DDBJ whole genome shotgun (WGS) entry which is preliminary data.</text>
</comment>
<reference evidence="1 2" key="1">
    <citation type="submission" date="2015-02" db="EMBL/GenBank/DDBJ databases">
        <title>Draft genome sequences of ten Microbacterium spp. with emphasis on heavy metal contaminated environments.</title>
        <authorList>
            <person name="Corretto E."/>
        </authorList>
    </citation>
    <scope>NUCLEOTIDE SEQUENCE [LARGE SCALE GENOMIC DNA]</scope>
    <source>
        <strain evidence="1 2">BEL163</strain>
    </source>
</reference>
<evidence type="ECO:0000313" key="1">
    <source>
        <dbReference type="EMBL" id="KJL22984.1"/>
    </source>
</evidence>